<dbReference type="EMBL" id="JH993988">
    <property type="protein sequence ID" value="ELQ75119.1"/>
    <property type="molecule type" value="Genomic_DNA"/>
</dbReference>
<dbReference type="SUPFAM" id="SSF52047">
    <property type="entry name" value="RNI-like"/>
    <property type="match status" value="1"/>
</dbReference>
<protein>
    <submittedName>
        <fullName evidence="1">Uncharacterized protein</fullName>
    </submittedName>
</protein>
<dbReference type="InParanoid" id="L7JUL6"/>
<evidence type="ECO:0000313" key="2">
    <source>
        <dbReference type="Proteomes" id="UP000011185"/>
    </source>
</evidence>
<name>L7JUL6_TRAHO</name>
<dbReference type="Proteomes" id="UP000011185">
    <property type="component" value="Unassembled WGS sequence"/>
</dbReference>
<organism evidence="1 2">
    <name type="scientific">Trachipleistophora hominis</name>
    <name type="common">Microsporidian parasite</name>
    <dbReference type="NCBI Taxonomy" id="72359"/>
    <lineage>
        <taxon>Eukaryota</taxon>
        <taxon>Fungi</taxon>
        <taxon>Fungi incertae sedis</taxon>
        <taxon>Microsporidia</taxon>
        <taxon>Pleistophoridae</taxon>
        <taxon>Trachipleistophora</taxon>
    </lineage>
</organism>
<dbReference type="VEuPathDB" id="MicrosporidiaDB:THOM_1953"/>
<reference evidence="1 2" key="1">
    <citation type="journal article" date="2012" name="PLoS Pathog.">
        <title>The genome of the obligate intracellular parasite Trachipleistophora hominis: new insights into microsporidian genome dynamics and reductive evolution.</title>
        <authorList>
            <person name="Heinz E."/>
            <person name="Williams T.A."/>
            <person name="Nakjang S."/>
            <person name="Noel C.J."/>
            <person name="Swan D.C."/>
            <person name="Goldberg A.V."/>
            <person name="Harris S.R."/>
            <person name="Weinmaier T."/>
            <person name="Markert S."/>
            <person name="Becher D."/>
            <person name="Bernhardt J."/>
            <person name="Dagan T."/>
            <person name="Hacker C."/>
            <person name="Lucocq J.M."/>
            <person name="Schweder T."/>
            <person name="Rattei T."/>
            <person name="Hall N."/>
            <person name="Hirt R.P."/>
            <person name="Embley T.M."/>
        </authorList>
    </citation>
    <scope>NUCLEOTIDE SEQUENCE [LARGE SCALE GENOMIC DNA]</scope>
</reference>
<dbReference type="HOGENOM" id="CLU_407210_0_0_1"/>
<keyword evidence="2" id="KW-1185">Reference proteome</keyword>
<proteinExistence type="predicted"/>
<dbReference type="AlphaFoldDB" id="L7JUL6"/>
<accession>L7JUL6</accession>
<evidence type="ECO:0000313" key="1">
    <source>
        <dbReference type="EMBL" id="ELQ75119.1"/>
    </source>
</evidence>
<gene>
    <name evidence="1" type="ORF">THOM_1953</name>
</gene>
<sequence>MKCLNSFKNLRDMLHSHLALLFALSHFSIYHYIDTCNATPVSRRVTNTRRVVSSALIRLRGYYSSDKQCTCNKCCGSFMINVCQLTTNTVNMIKSIIADNISLKMRDNLCSADVLCLIDSIKKQTRQHHLFCYNLIRNIFRSAELLHRCAMIIKQPFDEREKRSLKKVLTVLRKDCFFSYENSHIFAIFEFDNTNKASLQCGIRADFFNCVRIPDRVLHMYISMFSESEYFDIFSLFGIIPRYIQLFNWSPEHIETFSCFCNDQSIILWISNMFLDISRISGYISMEFLTWKHLIAIEFQNVSFRSDNIFLGLRPFVHLEMVCFHKCCFVERLLFCNAENMLCKNITDFKNNVNDLGESKTLSLGLTAQMIENYSVQELHLEIWWKFDFQLFKMFKNLKFLGIGLKKRIVSARSTSGFFEDEHPTIIQCVASMPTLRKLLVRGLMMTAKASKALSKLQFVEEIRLYNIIFFEPFDSYEDINLWTNKLQVLSFPLRNYAEICVLIQNIELPNLEEIIIWKSSNDIRIPPIIMNVVIPNISKLTLFGFNDRMITSLIEILPGLTTLQVENSLNSFMIALFTADVIKHRVKKLIIVSSYVEDAVLEAVAAFTRLNYLQLNLEKSETNLNPKIFAKFKRKITLKIISPKLTLKDFYTMKKYKAIKDLQCYESKKRPKIY</sequence>